<sequence length="342" mass="38752">MKVLLVFPNRVQRNFKDIEAGIAPKERLYGFYELMKNPDYTILDSDSRFEGLSNKVIPFLRGYGINLVDLKTVFKIAKVDVVVVKDNVSSMVSAAAALFGKPVVYYDSLFPIPQMKIKQFFLKRCLASCTRIVGYNHQQVEDYEQKLGLSLLPKYKHLEFLLDEEFYNSVFDNAPEPTEHDYLLSIGRDVGRDFATLVKASEQTGVKVKIVTLPYLLNGITLPDNVEILQNISYEALFTLYKGARGVVVPLKKGLSYASGIRAIMESLVLKKPSIVSNTPFVENNCLDYPNIIPVDPENVAQMVAAIEHVYRSDDNLDEYESELPSYAQTHREISQMLAELR</sequence>
<accession>A0A346NP89</accession>
<dbReference type="GO" id="GO:0016740">
    <property type="term" value="F:transferase activity"/>
    <property type="evidence" value="ECO:0007669"/>
    <property type="project" value="UniProtKB-KW"/>
</dbReference>
<evidence type="ECO:0000313" key="1">
    <source>
        <dbReference type="EMBL" id="AXR07346.1"/>
    </source>
</evidence>
<dbReference type="Gene3D" id="3.40.50.2000">
    <property type="entry name" value="Glycogen Phosphorylase B"/>
    <property type="match status" value="1"/>
</dbReference>
<gene>
    <name evidence="1" type="ORF">D0Y50_13910</name>
</gene>
<dbReference type="AlphaFoldDB" id="A0A346NP89"/>
<proteinExistence type="predicted"/>
<dbReference type="SUPFAM" id="SSF53756">
    <property type="entry name" value="UDP-Glycosyltransferase/glycogen phosphorylase"/>
    <property type="match status" value="1"/>
</dbReference>
<dbReference type="EMBL" id="CP031769">
    <property type="protein sequence ID" value="AXR07346.1"/>
    <property type="molecule type" value="Genomic_DNA"/>
</dbReference>
<dbReference type="KEGG" id="salm:D0Y50_13910"/>
<keyword evidence="1" id="KW-0808">Transferase</keyword>
<dbReference type="RefSeq" id="WP_117317456.1">
    <property type="nucleotide sequence ID" value="NZ_CP031769.1"/>
</dbReference>
<evidence type="ECO:0000313" key="2">
    <source>
        <dbReference type="Proteomes" id="UP000262073"/>
    </source>
</evidence>
<dbReference type="Proteomes" id="UP000262073">
    <property type="component" value="Chromosome"/>
</dbReference>
<name>A0A346NP89_9ALTE</name>
<organism evidence="1 2">
    <name type="scientific">Salinimonas sediminis</name>
    <dbReference type="NCBI Taxonomy" id="2303538"/>
    <lineage>
        <taxon>Bacteria</taxon>
        <taxon>Pseudomonadati</taxon>
        <taxon>Pseudomonadota</taxon>
        <taxon>Gammaproteobacteria</taxon>
        <taxon>Alteromonadales</taxon>
        <taxon>Alteromonadaceae</taxon>
        <taxon>Alteromonas/Salinimonas group</taxon>
        <taxon>Salinimonas</taxon>
    </lineage>
</organism>
<reference evidence="1 2" key="1">
    <citation type="submission" date="2018-08" db="EMBL/GenBank/DDBJ databases">
        <title>Salinimonas sediminis sp. nov., a piezophilic bacterium isolated from a deep-sea sediment sample from the New Britain Trench.</title>
        <authorList>
            <person name="Cao J."/>
        </authorList>
    </citation>
    <scope>NUCLEOTIDE SEQUENCE [LARGE SCALE GENOMIC DNA]</scope>
    <source>
        <strain evidence="1 2">N102</strain>
    </source>
</reference>
<keyword evidence="2" id="KW-1185">Reference proteome</keyword>
<protein>
    <submittedName>
        <fullName evidence="1">Glycosyltransferase family 1 protein</fullName>
    </submittedName>
</protein>
<dbReference type="OrthoDB" id="6381719at2"/>